<feature type="transmembrane region" description="Helical" evidence="7">
    <location>
        <begin position="243"/>
        <end position="266"/>
    </location>
</feature>
<feature type="transmembrane region" description="Helical" evidence="7">
    <location>
        <begin position="20"/>
        <end position="48"/>
    </location>
</feature>
<feature type="transmembrane region" description="Helical" evidence="7">
    <location>
        <begin position="286"/>
        <end position="305"/>
    </location>
</feature>
<reference evidence="9" key="1">
    <citation type="submission" date="2010-12" db="EMBL/GenBank/DDBJ databases">
        <title>Complete sequence of Variovorax paradoxus EPS.</title>
        <authorList>
            <consortium name="US DOE Joint Genome Institute"/>
            <person name="Lucas S."/>
            <person name="Copeland A."/>
            <person name="Lapidus A."/>
            <person name="Cheng J.-F."/>
            <person name="Goodwin L."/>
            <person name="Pitluck S."/>
            <person name="Teshima H."/>
            <person name="Detter J.C."/>
            <person name="Han C."/>
            <person name="Tapia R."/>
            <person name="Land M."/>
            <person name="Hauser L."/>
            <person name="Kyrpides N."/>
            <person name="Ivanova N."/>
            <person name="Ovchinnikova G."/>
            <person name="Orwin P."/>
            <person name="Han J.-I.G."/>
            <person name="Woyke T."/>
        </authorList>
    </citation>
    <scope>NUCLEOTIDE SEQUENCE [LARGE SCALE GENOMIC DNA]</scope>
    <source>
        <strain evidence="9">EPS</strain>
    </source>
</reference>
<dbReference type="PIRSF" id="PIRSF006603">
    <property type="entry name" value="DinF"/>
    <property type="match status" value="1"/>
</dbReference>
<keyword evidence="4 7" id="KW-0812">Transmembrane</keyword>
<dbReference type="AlphaFoldDB" id="E6UYW7"/>
<evidence type="ECO:0000313" key="8">
    <source>
        <dbReference type="EMBL" id="ADU40092.1"/>
    </source>
</evidence>
<dbReference type="InterPro" id="IPR051327">
    <property type="entry name" value="MATE_MepA_subfamily"/>
</dbReference>
<feature type="transmembrane region" description="Helical" evidence="7">
    <location>
        <begin position="106"/>
        <end position="124"/>
    </location>
</feature>
<gene>
    <name evidence="8" type="ordered locus">Varpa_5940</name>
</gene>
<organism evidence="8 9">
    <name type="scientific">Variovorax paradoxus (strain EPS)</name>
    <dbReference type="NCBI Taxonomy" id="595537"/>
    <lineage>
        <taxon>Bacteria</taxon>
        <taxon>Pseudomonadati</taxon>
        <taxon>Pseudomonadota</taxon>
        <taxon>Betaproteobacteria</taxon>
        <taxon>Burkholderiales</taxon>
        <taxon>Comamonadaceae</taxon>
        <taxon>Variovorax</taxon>
    </lineage>
</organism>
<feature type="transmembrane region" description="Helical" evidence="7">
    <location>
        <begin position="359"/>
        <end position="379"/>
    </location>
</feature>
<dbReference type="PANTHER" id="PTHR43823">
    <property type="entry name" value="SPORULATION PROTEIN YKVU"/>
    <property type="match status" value="1"/>
</dbReference>
<feature type="transmembrane region" description="Helical" evidence="7">
    <location>
        <begin position="325"/>
        <end position="347"/>
    </location>
</feature>
<dbReference type="HOGENOM" id="CLU_012893_0_1_4"/>
<dbReference type="Pfam" id="PF01554">
    <property type="entry name" value="MatE"/>
    <property type="match status" value="2"/>
</dbReference>
<dbReference type="eggNOG" id="COG0534">
    <property type="taxonomic scope" value="Bacteria"/>
</dbReference>
<dbReference type="GO" id="GO:0005886">
    <property type="term" value="C:plasma membrane"/>
    <property type="evidence" value="ECO:0007669"/>
    <property type="project" value="UniProtKB-SubCell"/>
</dbReference>
<dbReference type="InterPro" id="IPR002528">
    <property type="entry name" value="MATE_fam"/>
</dbReference>
<dbReference type="EMBL" id="CP002417">
    <property type="protein sequence ID" value="ADU40092.1"/>
    <property type="molecule type" value="Genomic_DNA"/>
</dbReference>
<evidence type="ECO:0000256" key="7">
    <source>
        <dbReference type="SAM" id="Phobius"/>
    </source>
</evidence>
<keyword evidence="3" id="KW-1003">Cell membrane</keyword>
<keyword evidence="2" id="KW-0813">Transport</keyword>
<sequence>MPITETTGAVERPRFVSGSLLRHVCVMAGTGAIGLIAVFAVDLINLFYISLLGEKETAAAVGFAGVVGFFHASLCIGLTIGIAAVVSRTVGAGRAVDARRIATSSLVLMTAASVVVGSGTAFFLHPALHVLGAGGETARLAQRYLAVTVHTLPLLGLGMACSALLRSIGDARRSMTVTLAAAFVTAVLDPILIFGFGLGLDGAAISAVVSRMVLAGIGLHGVMVKHRMLGRFEAPRLAGDARALASVAGPAVLTNLATPVGAAFVTHAIAQFGPSAVAGAATIDRLSPVAFGLVYALSGAVGPILAQNLGAGQYRRVQEGLRDSLLFMVASVAVAWLVLALGQGVLIRAFSAEGQAAELIALFCTWLAASFFFSGGLFVANASFNNLGHPLLSTFFNWGRATLGTIPFAWWGSHHGAAGVLIGQAVGSSIFGLLAVVVAFRLAAKLARQEPSMKAPALALAPVLDAPVAPTSAHGDAAALATPQPAAVTGPAASAGAP</sequence>
<dbReference type="GO" id="GO:0042910">
    <property type="term" value="F:xenobiotic transmembrane transporter activity"/>
    <property type="evidence" value="ECO:0007669"/>
    <property type="project" value="InterPro"/>
</dbReference>
<dbReference type="KEGG" id="vpe:Varpa_5940"/>
<feature type="transmembrane region" description="Helical" evidence="7">
    <location>
        <begin position="60"/>
        <end position="86"/>
    </location>
</feature>
<reference evidence="8 9" key="2">
    <citation type="journal article" date="2013" name="Genome Announc.">
        <title>Genome of the Root-Associated Plant Growth-Promoting Bacterium Variovorax paradoxus Strain EPS.</title>
        <authorList>
            <person name="Han J.I."/>
            <person name="Spain J.C."/>
            <person name="Leadbetter J.R."/>
            <person name="Ovchinnikova G."/>
            <person name="Goodwin L.A."/>
            <person name="Han C.S."/>
            <person name="Woyke T."/>
            <person name="Davenport K.W."/>
            <person name="Orwin P.M."/>
        </authorList>
    </citation>
    <scope>NUCLEOTIDE SEQUENCE [LARGE SCALE GENOMIC DNA]</scope>
    <source>
        <strain evidence="8 9">EPS</strain>
    </source>
</reference>
<dbReference type="STRING" id="595537.Varpa_5940"/>
<dbReference type="Proteomes" id="UP000008917">
    <property type="component" value="Chromosome"/>
</dbReference>
<feature type="transmembrane region" description="Helical" evidence="7">
    <location>
        <begin position="144"/>
        <end position="165"/>
    </location>
</feature>
<proteinExistence type="predicted"/>
<evidence type="ECO:0000256" key="3">
    <source>
        <dbReference type="ARBA" id="ARBA00022475"/>
    </source>
</evidence>
<dbReference type="RefSeq" id="WP_013544284.1">
    <property type="nucleotide sequence ID" value="NC_014931.1"/>
</dbReference>
<dbReference type="PANTHER" id="PTHR43823:SF3">
    <property type="entry name" value="MULTIDRUG EXPORT PROTEIN MEPA"/>
    <property type="match status" value="1"/>
</dbReference>
<dbReference type="InterPro" id="IPR048279">
    <property type="entry name" value="MdtK-like"/>
</dbReference>
<feature type="transmembrane region" description="Helical" evidence="7">
    <location>
        <begin position="177"/>
        <end position="197"/>
    </location>
</feature>
<keyword evidence="5 7" id="KW-1133">Transmembrane helix</keyword>
<evidence type="ECO:0000256" key="5">
    <source>
        <dbReference type="ARBA" id="ARBA00022989"/>
    </source>
</evidence>
<feature type="transmembrane region" description="Helical" evidence="7">
    <location>
        <begin position="391"/>
        <end position="411"/>
    </location>
</feature>
<evidence type="ECO:0000256" key="4">
    <source>
        <dbReference type="ARBA" id="ARBA00022692"/>
    </source>
</evidence>
<feature type="transmembrane region" description="Helical" evidence="7">
    <location>
        <begin position="417"/>
        <end position="444"/>
    </location>
</feature>
<evidence type="ECO:0000313" key="9">
    <source>
        <dbReference type="Proteomes" id="UP000008917"/>
    </source>
</evidence>
<dbReference type="OrthoDB" id="9806302at2"/>
<feature type="transmembrane region" description="Helical" evidence="7">
    <location>
        <begin position="203"/>
        <end position="222"/>
    </location>
</feature>
<evidence type="ECO:0000256" key="2">
    <source>
        <dbReference type="ARBA" id="ARBA00022448"/>
    </source>
</evidence>
<comment type="subcellular location">
    <subcellularLocation>
        <location evidence="1">Cell inner membrane</location>
        <topology evidence="1">Multi-pass membrane protein</topology>
    </subcellularLocation>
</comment>
<keyword evidence="6 7" id="KW-0472">Membrane</keyword>
<name>E6UYW7_VARPE</name>
<evidence type="ECO:0000256" key="1">
    <source>
        <dbReference type="ARBA" id="ARBA00004429"/>
    </source>
</evidence>
<evidence type="ECO:0000256" key="6">
    <source>
        <dbReference type="ARBA" id="ARBA00023136"/>
    </source>
</evidence>
<accession>E6UYW7</accession>
<dbReference type="GO" id="GO:0015297">
    <property type="term" value="F:antiporter activity"/>
    <property type="evidence" value="ECO:0007669"/>
    <property type="project" value="InterPro"/>
</dbReference>
<protein>
    <submittedName>
        <fullName evidence="8">Multi antimicrobial extrusion protein MatE</fullName>
    </submittedName>
</protein>